<dbReference type="SUPFAM" id="SSF57716">
    <property type="entry name" value="Glucocorticoid receptor-like (DNA-binding domain)"/>
    <property type="match status" value="1"/>
</dbReference>
<dbReference type="GO" id="GO:0042802">
    <property type="term" value="F:identical protein binding"/>
    <property type="evidence" value="ECO:0007669"/>
    <property type="project" value="UniProtKB-ARBA"/>
</dbReference>
<dbReference type="GO" id="GO:0004797">
    <property type="term" value="F:thymidine kinase activity"/>
    <property type="evidence" value="ECO:0007669"/>
    <property type="project" value="UniProtKB-EC"/>
</dbReference>
<dbReference type="Gene3D" id="3.30.60.20">
    <property type="match status" value="1"/>
</dbReference>
<dbReference type="PROSITE" id="PS00603">
    <property type="entry name" value="TK_CELLULAR_TYPE"/>
    <property type="match status" value="1"/>
</dbReference>
<dbReference type="InterPro" id="IPR027417">
    <property type="entry name" value="P-loop_NTPase"/>
</dbReference>
<comment type="catalytic activity">
    <reaction evidence="10 11">
        <text>thymidine + ATP = dTMP + ADP + H(+)</text>
        <dbReference type="Rhea" id="RHEA:19129"/>
        <dbReference type="ChEBI" id="CHEBI:15378"/>
        <dbReference type="ChEBI" id="CHEBI:17748"/>
        <dbReference type="ChEBI" id="CHEBI:30616"/>
        <dbReference type="ChEBI" id="CHEBI:63528"/>
        <dbReference type="ChEBI" id="CHEBI:456216"/>
        <dbReference type="EC" id="2.7.1.21"/>
    </reaction>
</comment>
<dbReference type="GO" id="GO:0046872">
    <property type="term" value="F:metal ion binding"/>
    <property type="evidence" value="ECO:0007669"/>
    <property type="project" value="UniProtKB-KW"/>
</dbReference>
<name>A0A2I0WLV6_9ASPA</name>
<accession>A0A2I0WLV6</accession>
<dbReference type="Pfam" id="PF00265">
    <property type="entry name" value="TK"/>
    <property type="match status" value="1"/>
</dbReference>
<reference evidence="13 14" key="1">
    <citation type="journal article" date="2016" name="Sci. Rep.">
        <title>The Dendrobium catenatum Lindl. genome sequence provides insights into polysaccharide synthase, floral development and adaptive evolution.</title>
        <authorList>
            <person name="Zhang G.Q."/>
            <person name="Xu Q."/>
            <person name="Bian C."/>
            <person name="Tsai W.C."/>
            <person name="Yeh C.M."/>
            <person name="Liu K.W."/>
            <person name="Yoshida K."/>
            <person name="Zhang L.S."/>
            <person name="Chang S.B."/>
            <person name="Chen F."/>
            <person name="Shi Y."/>
            <person name="Su Y.Y."/>
            <person name="Zhang Y.Q."/>
            <person name="Chen L.J."/>
            <person name="Yin Y."/>
            <person name="Lin M."/>
            <person name="Huang H."/>
            <person name="Deng H."/>
            <person name="Wang Z.W."/>
            <person name="Zhu S.L."/>
            <person name="Zhao X."/>
            <person name="Deng C."/>
            <person name="Niu S.C."/>
            <person name="Huang J."/>
            <person name="Wang M."/>
            <person name="Liu G.H."/>
            <person name="Yang H.J."/>
            <person name="Xiao X.J."/>
            <person name="Hsiao Y.Y."/>
            <person name="Wu W.L."/>
            <person name="Chen Y.Y."/>
            <person name="Mitsuda N."/>
            <person name="Ohme-Takagi M."/>
            <person name="Luo Y.B."/>
            <person name="Van de Peer Y."/>
            <person name="Liu Z.J."/>
        </authorList>
    </citation>
    <scope>NUCLEOTIDE SEQUENCE [LARGE SCALE GENOMIC DNA]</scope>
    <source>
        <tissue evidence="13">The whole plant</tissue>
    </source>
</reference>
<dbReference type="EC" id="2.7.1.21" evidence="2 11"/>
<keyword evidence="7 11" id="KW-0418">Kinase</keyword>
<gene>
    <name evidence="13" type="primary">TK</name>
    <name evidence="13" type="ORF">MA16_Dca001245</name>
</gene>
<keyword evidence="6 11" id="KW-0547">Nucleotide-binding</keyword>
<dbReference type="PANTHER" id="PTHR11441:SF0">
    <property type="entry name" value="THYMIDINE KINASE, CYTOSOLIC"/>
    <property type="match status" value="1"/>
</dbReference>
<evidence type="ECO:0000256" key="5">
    <source>
        <dbReference type="ARBA" id="ARBA00022723"/>
    </source>
</evidence>
<evidence type="ECO:0000256" key="11">
    <source>
        <dbReference type="RuleBase" id="RU000544"/>
    </source>
</evidence>
<proteinExistence type="inferred from homology"/>
<reference evidence="13 14" key="2">
    <citation type="journal article" date="2017" name="Nature">
        <title>The Apostasia genome and the evolution of orchids.</title>
        <authorList>
            <person name="Zhang G.Q."/>
            <person name="Liu K.W."/>
            <person name="Li Z."/>
            <person name="Lohaus R."/>
            <person name="Hsiao Y.Y."/>
            <person name="Niu S.C."/>
            <person name="Wang J.Y."/>
            <person name="Lin Y.C."/>
            <person name="Xu Q."/>
            <person name="Chen L.J."/>
            <person name="Yoshida K."/>
            <person name="Fujiwara S."/>
            <person name="Wang Z.W."/>
            <person name="Zhang Y.Q."/>
            <person name="Mitsuda N."/>
            <person name="Wang M."/>
            <person name="Liu G.H."/>
            <person name="Pecoraro L."/>
            <person name="Huang H.X."/>
            <person name="Xiao X.J."/>
            <person name="Lin M."/>
            <person name="Wu X.Y."/>
            <person name="Wu W.L."/>
            <person name="Chen Y.Y."/>
            <person name="Chang S.B."/>
            <person name="Sakamoto S."/>
            <person name="Ohme-Takagi M."/>
            <person name="Yagi M."/>
            <person name="Zeng S.J."/>
            <person name="Shen C.Y."/>
            <person name="Yeh C.M."/>
            <person name="Luo Y.B."/>
            <person name="Tsai W.C."/>
            <person name="Van de Peer Y."/>
            <person name="Liu Z.J."/>
        </authorList>
    </citation>
    <scope>NUCLEOTIDE SEQUENCE [LARGE SCALE GENOMIC DNA]</scope>
    <source>
        <tissue evidence="13">The whole plant</tissue>
    </source>
</reference>
<evidence type="ECO:0000256" key="4">
    <source>
        <dbReference type="ARBA" id="ARBA00022679"/>
    </source>
</evidence>
<evidence type="ECO:0000256" key="8">
    <source>
        <dbReference type="ARBA" id="ARBA00022833"/>
    </source>
</evidence>
<dbReference type="EMBL" id="KZ502537">
    <property type="protein sequence ID" value="PKU76640.1"/>
    <property type="molecule type" value="Genomic_DNA"/>
</dbReference>
<dbReference type="PANTHER" id="PTHR11441">
    <property type="entry name" value="THYMIDINE KINASE"/>
    <property type="match status" value="1"/>
</dbReference>
<evidence type="ECO:0000256" key="10">
    <source>
        <dbReference type="ARBA" id="ARBA00048254"/>
    </source>
</evidence>
<organism evidence="13 14">
    <name type="scientific">Dendrobium catenatum</name>
    <dbReference type="NCBI Taxonomy" id="906689"/>
    <lineage>
        <taxon>Eukaryota</taxon>
        <taxon>Viridiplantae</taxon>
        <taxon>Streptophyta</taxon>
        <taxon>Embryophyta</taxon>
        <taxon>Tracheophyta</taxon>
        <taxon>Spermatophyta</taxon>
        <taxon>Magnoliopsida</taxon>
        <taxon>Liliopsida</taxon>
        <taxon>Asparagales</taxon>
        <taxon>Orchidaceae</taxon>
        <taxon>Epidendroideae</taxon>
        <taxon>Malaxideae</taxon>
        <taxon>Dendrobiinae</taxon>
        <taxon>Dendrobium</taxon>
    </lineage>
</organism>
<sequence length="288" mass="32050">MPSPTFHSLFSMKSLFLPLLPLQIRYFQLFHSHPLNPKIIAYQCPQLRLKPSQTSCSRSYATMPSKGPVLPAAEGRSLCGEIHVIIGPMFAGKTTALLRRIQLAVDSGRRVAIIKSDKDNRYGLDSVVSHDGAKMPCFAVPELSVLRSKMGDEDYNMLDVIGIDEAQFFEDLYDFCHIAADHDGKTVIVAGLDGDYLRRKFGSVLDIIPLADSVTKLNSRCELCGRPAFFTLRKSDQTETELIGGADVYMPVCRRHYISGQAVIESTRFILEAKKIEPYSEAAPLSNF</sequence>
<protein>
    <recommendedName>
        <fullName evidence="2 11">Thymidine kinase</fullName>
        <ecNumber evidence="2 11">2.7.1.21</ecNumber>
    </recommendedName>
</protein>
<keyword evidence="14" id="KW-1185">Reference proteome</keyword>
<evidence type="ECO:0000256" key="1">
    <source>
        <dbReference type="ARBA" id="ARBA00007587"/>
    </source>
</evidence>
<evidence type="ECO:0000313" key="14">
    <source>
        <dbReference type="Proteomes" id="UP000233837"/>
    </source>
</evidence>
<evidence type="ECO:0000256" key="12">
    <source>
        <dbReference type="RuleBase" id="RU004165"/>
    </source>
</evidence>
<dbReference type="STRING" id="906689.A0A2I0WLV6"/>
<dbReference type="FunFam" id="3.40.50.300:FF:000948">
    <property type="entry name" value="Thymidine kinase"/>
    <property type="match status" value="1"/>
</dbReference>
<dbReference type="GO" id="GO:0005524">
    <property type="term" value="F:ATP binding"/>
    <property type="evidence" value="ECO:0007669"/>
    <property type="project" value="UniProtKB-KW"/>
</dbReference>
<dbReference type="OrthoDB" id="439028at2759"/>
<evidence type="ECO:0000256" key="6">
    <source>
        <dbReference type="ARBA" id="ARBA00022741"/>
    </source>
</evidence>
<dbReference type="Proteomes" id="UP000233837">
    <property type="component" value="Unassembled WGS sequence"/>
</dbReference>
<keyword evidence="5" id="KW-0479">Metal-binding</keyword>
<evidence type="ECO:0000256" key="9">
    <source>
        <dbReference type="ARBA" id="ARBA00022840"/>
    </source>
</evidence>
<dbReference type="GO" id="GO:0006950">
    <property type="term" value="P:response to stress"/>
    <property type="evidence" value="ECO:0007669"/>
    <property type="project" value="UniProtKB-ARBA"/>
</dbReference>
<keyword evidence="4 11" id="KW-0808">Transferase</keyword>
<evidence type="ECO:0000256" key="3">
    <source>
        <dbReference type="ARBA" id="ARBA00022634"/>
    </source>
</evidence>
<evidence type="ECO:0000256" key="2">
    <source>
        <dbReference type="ARBA" id="ARBA00012118"/>
    </source>
</evidence>
<dbReference type="FunFam" id="3.30.60.20:FF:000051">
    <property type="entry name" value="Thymidine kinase"/>
    <property type="match status" value="1"/>
</dbReference>
<keyword evidence="8" id="KW-0862">Zinc</keyword>
<dbReference type="SUPFAM" id="SSF52540">
    <property type="entry name" value="P-loop containing nucleoside triphosphate hydrolases"/>
    <property type="match status" value="1"/>
</dbReference>
<evidence type="ECO:0000256" key="7">
    <source>
        <dbReference type="ARBA" id="ARBA00022777"/>
    </source>
</evidence>
<dbReference type="GO" id="GO:0046104">
    <property type="term" value="P:thymidine metabolic process"/>
    <property type="evidence" value="ECO:0007669"/>
    <property type="project" value="TreeGrafter"/>
</dbReference>
<keyword evidence="3 11" id="KW-0237">DNA synthesis</keyword>
<dbReference type="AlphaFoldDB" id="A0A2I0WLV6"/>
<comment type="similarity">
    <text evidence="1 12">Belongs to the thymidine kinase family.</text>
</comment>
<dbReference type="InterPro" id="IPR001267">
    <property type="entry name" value="Thymidine_kinase"/>
</dbReference>
<dbReference type="InterPro" id="IPR020633">
    <property type="entry name" value="Thymidine_kinase_CS"/>
</dbReference>
<dbReference type="Gene3D" id="3.40.50.300">
    <property type="entry name" value="P-loop containing nucleotide triphosphate hydrolases"/>
    <property type="match status" value="1"/>
</dbReference>
<evidence type="ECO:0000313" key="13">
    <source>
        <dbReference type="EMBL" id="PKU76640.1"/>
    </source>
</evidence>
<keyword evidence="9 11" id="KW-0067">ATP-binding</keyword>
<dbReference type="GO" id="GO:0071897">
    <property type="term" value="P:DNA biosynthetic process"/>
    <property type="evidence" value="ECO:0007669"/>
    <property type="project" value="UniProtKB-KW"/>
</dbReference>